<dbReference type="CDD" id="cd00118">
    <property type="entry name" value="LysM"/>
    <property type="match status" value="1"/>
</dbReference>
<evidence type="ECO:0000313" key="3">
    <source>
        <dbReference type="EMBL" id="KOO07630.1"/>
    </source>
</evidence>
<dbReference type="RefSeq" id="WP_053409368.1">
    <property type="nucleotide sequence ID" value="NZ_LHPI01000009.1"/>
</dbReference>
<dbReference type="PROSITE" id="PS51782">
    <property type="entry name" value="LYSM"/>
    <property type="match status" value="1"/>
</dbReference>
<evidence type="ECO:0000259" key="2">
    <source>
        <dbReference type="PROSITE" id="PS51782"/>
    </source>
</evidence>
<gene>
    <name evidence="3" type="ORF">AKJ31_12160</name>
</gene>
<name>A0A0M0HZY1_9VIBR</name>
<dbReference type="SMART" id="SM00257">
    <property type="entry name" value="LysM"/>
    <property type="match status" value="1"/>
</dbReference>
<dbReference type="SUPFAM" id="SSF54106">
    <property type="entry name" value="LysM domain"/>
    <property type="match status" value="1"/>
</dbReference>
<comment type="caution">
    <text evidence="3">The sequence shown here is derived from an EMBL/GenBank/DDBJ whole genome shotgun (WGS) entry which is preliminary data.</text>
</comment>
<dbReference type="OrthoDB" id="5833047at2"/>
<accession>A0A0M0HZY1</accession>
<dbReference type="Gene3D" id="3.10.350.10">
    <property type="entry name" value="LysM domain"/>
    <property type="match status" value="1"/>
</dbReference>
<dbReference type="Proteomes" id="UP000037530">
    <property type="component" value="Unassembled WGS sequence"/>
</dbReference>
<proteinExistence type="predicted"/>
<sequence>MSTHEIKRGDTLSVLAKRYNTDVSTLQRLNAQQIKDIDLIYDGKTLVIPDVSDLTSGEREEKQILSSEKLQLTECSKPQFVDALYVPEHPNTQKQMLILLTEEAKKYIVEDDKRCKAALEGDKETVLKQLTKLGVMDQFNSIAHEAFLKRISADKANDYRNSLLEHRALSICCRENELNFPQENPRIGLVKIESRIAEIENQYQHDLDDVKKLSNGAKWLPIEGTSFGEVMLTKDAIAGVEAKRISQLKKLQKKLLNKLKKNIQDFEKEAIDFAAKTSISEEGHHYEFSTKHAYYSSNVDLKIYKALETVKKERHKLGLDDSITKEQLTVDTPIPSLEKAYKSYKYWRDYADPVLNRLSNQKYKWNPRSFITSSNADNRLDNPSFYAAVYQLNQTGTLLKEQCLTENQLFKGWAQVETVRSAITEKRASISDLKSLLDSINKSTPVASEMGYYAVYTLNLMLLREVALRIKEFSELIGENLEYAKYVKALFRYAELAQQRFDDLLQIAEENTKKPQWNYQKEQIKFAGEIPYLEETTRTVIVRESQWQPRNLNNQIFVDSGMNQRTVVECAFSSDPTTRLYILSDSPVLSSDLSENKKCTSIVNLNLSSSAGREKGKISDGLKSALGSEAVLSSLKFEQTASWANVEDIVFPWQMKRYENEMFGINTAYETSGGAQFARYVYSAGTGIDHEVLSSDKLSLKADFSLGLSLASVERTVKLRFPSSGEMSLDIPYRIKDSKERKTQNIGTSVLNIEGKVYGIVGASLKLGTQLHIGNIEENSEGFGEHTVKPLGIKGTVPSKSDYSSYYTSAIGNREVKKANIAAGVKAEASAFAGLEAGGMLSCSYDWTKDQKTPKQNLFKVSQGFKMSAGLGYDGVFQCTFHNGRFVFITALGASTGLGIGGKFATELNPQAADDFFAALLGVMENKGFQRFEFFDESGKVNTFAEFNKVLTVAAAFGLTIGQVLMLPFNIISQLEEQASNKDNAYFVANFILSKEHEKENQKWITKMPAETLAKLLSVLIHYNDIPVWGDSSKAIAATRNENQRKAINKILLWLGGDKADNSGIHRFENALQRMGLKQPTELNKSEQWQRYANNVISLRDFFLKAYSQPYEKPKDDKKNNYMNRLNTDYRDFRSYLLKLTMRNKILEKTSYTAGRISHFRKDYTVLPANSVERLEQFKSLGYQLTNWLPEK</sequence>
<feature type="domain" description="LysM" evidence="2">
    <location>
        <begin position="2"/>
        <end position="48"/>
    </location>
</feature>
<organism evidence="3 4">
    <name type="scientific">Vibrio hepatarius</name>
    <dbReference type="NCBI Taxonomy" id="171383"/>
    <lineage>
        <taxon>Bacteria</taxon>
        <taxon>Pseudomonadati</taxon>
        <taxon>Pseudomonadota</taxon>
        <taxon>Gammaproteobacteria</taxon>
        <taxon>Vibrionales</taxon>
        <taxon>Vibrionaceae</taxon>
        <taxon>Vibrio</taxon>
        <taxon>Vibrio oreintalis group</taxon>
    </lineage>
</organism>
<feature type="coiled-coil region" evidence="1">
    <location>
        <begin position="249"/>
        <end position="276"/>
    </location>
</feature>
<dbReference type="InterPro" id="IPR036779">
    <property type="entry name" value="LysM_dom_sf"/>
</dbReference>
<dbReference type="Pfam" id="PF01476">
    <property type="entry name" value="LysM"/>
    <property type="match status" value="1"/>
</dbReference>
<protein>
    <submittedName>
        <fullName evidence="3">Peptidoglycan-binding protein LysM</fullName>
    </submittedName>
</protein>
<dbReference type="EMBL" id="LHPI01000009">
    <property type="protein sequence ID" value="KOO07630.1"/>
    <property type="molecule type" value="Genomic_DNA"/>
</dbReference>
<reference evidence="4" key="1">
    <citation type="submission" date="2015-08" db="EMBL/GenBank/DDBJ databases">
        <title>Vibrio galatheae sp. nov., a novel member of the Vibrionaceae family isolated from the Solomon Islands.</title>
        <authorList>
            <person name="Giubergia S."/>
            <person name="Machado H."/>
            <person name="Mateiu R.V."/>
            <person name="Gram L."/>
        </authorList>
    </citation>
    <scope>NUCLEOTIDE SEQUENCE [LARGE SCALE GENOMIC DNA]</scope>
    <source>
        <strain evidence="4">DSM 19134</strain>
    </source>
</reference>
<evidence type="ECO:0000313" key="4">
    <source>
        <dbReference type="Proteomes" id="UP000037530"/>
    </source>
</evidence>
<dbReference type="InterPro" id="IPR018392">
    <property type="entry name" value="LysM"/>
</dbReference>
<dbReference type="PATRIC" id="fig|171383.3.peg.2485"/>
<keyword evidence="1" id="KW-0175">Coiled coil</keyword>
<dbReference type="AlphaFoldDB" id="A0A0M0HZY1"/>
<evidence type="ECO:0000256" key="1">
    <source>
        <dbReference type="SAM" id="Coils"/>
    </source>
</evidence>
<dbReference type="STRING" id="171383.AKJ31_12160"/>
<keyword evidence="4" id="KW-1185">Reference proteome</keyword>